<evidence type="ECO:0008006" key="3">
    <source>
        <dbReference type="Google" id="ProtNLM"/>
    </source>
</evidence>
<evidence type="ECO:0000313" key="2">
    <source>
        <dbReference type="Proteomes" id="UP001241072"/>
    </source>
</evidence>
<keyword evidence="2" id="KW-1185">Reference proteome</keyword>
<reference evidence="1 2" key="1">
    <citation type="submission" date="2023-07" db="EMBL/GenBank/DDBJ databases">
        <title>Protaetiibacter sp. nov WY-16 isolated from soil.</title>
        <authorList>
            <person name="Liu B."/>
            <person name="Wan Y."/>
        </authorList>
    </citation>
    <scope>NUCLEOTIDE SEQUENCE [LARGE SCALE GENOMIC DNA]</scope>
    <source>
        <strain evidence="1 2">WY-16</strain>
    </source>
</reference>
<accession>A0ABT9BTP9</accession>
<dbReference type="EMBL" id="JAUQUB010000002">
    <property type="protein sequence ID" value="MDO7882775.1"/>
    <property type="molecule type" value="Genomic_DNA"/>
</dbReference>
<dbReference type="InterPro" id="IPR011335">
    <property type="entry name" value="Restrct_endonuc-II-like"/>
</dbReference>
<proteinExistence type="predicted"/>
<dbReference type="Proteomes" id="UP001241072">
    <property type="component" value="Unassembled WGS sequence"/>
</dbReference>
<evidence type="ECO:0000313" key="1">
    <source>
        <dbReference type="EMBL" id="MDO7882775.1"/>
    </source>
</evidence>
<name>A0ABT9BTP9_9MICO</name>
<organism evidence="1 2">
    <name type="scientific">Antiquaquibacter soli</name>
    <dbReference type="NCBI Taxonomy" id="3064523"/>
    <lineage>
        <taxon>Bacteria</taxon>
        <taxon>Bacillati</taxon>
        <taxon>Actinomycetota</taxon>
        <taxon>Actinomycetes</taxon>
        <taxon>Micrococcales</taxon>
        <taxon>Microbacteriaceae</taxon>
        <taxon>Antiquaquibacter</taxon>
    </lineage>
</organism>
<protein>
    <recommendedName>
        <fullName evidence="3">DUF559 domain-containing protein</fullName>
    </recommendedName>
</protein>
<gene>
    <name evidence="1" type="ORF">Q5716_11120</name>
</gene>
<dbReference type="Gene3D" id="3.40.960.10">
    <property type="entry name" value="VSR Endonuclease"/>
    <property type="match status" value="1"/>
</dbReference>
<comment type="caution">
    <text evidence="1">The sequence shown here is derived from an EMBL/GenBank/DDBJ whole genome shotgun (WGS) entry which is preliminary data.</text>
</comment>
<dbReference type="RefSeq" id="WP_305003207.1">
    <property type="nucleotide sequence ID" value="NZ_JAUQUB010000002.1"/>
</dbReference>
<sequence length="292" mass="32903">MDPVALVRAHGLVAPRSLLLDAGATPWQIEKALTDRRLFRVRRAWYAVPDAPADLVRAVRVGGSLTAVSAAGRAGLWTIDDGLLHVSVPRNAARLRSPDDRRTPLGDDSDRVCVHWRRVPGATTRLIEPLPSALIHALECQPEEHAIALLDSAMDKGLVTRRELEIAFGDLAPRYRDALSRADGRAQSGTETLVRLRLRARGIRVRIQVEVGPDRVDLLVGERLVIECLSREHHTGVENYARDRSRELRMVDGGYLQLTLSYEQVMFQWPEVERVILRRLADRDHLWPRTRS</sequence>
<dbReference type="SUPFAM" id="SSF52980">
    <property type="entry name" value="Restriction endonuclease-like"/>
    <property type="match status" value="1"/>
</dbReference>